<dbReference type="AlphaFoldDB" id="A0A249PA12"/>
<reference evidence="1 2" key="1">
    <citation type="submission" date="2017-08" db="EMBL/GenBank/DDBJ databases">
        <title>Multipartite genome sequences of Sinorhizobium species nodulating soybeans.</title>
        <authorList>
            <person name="Tian C.F."/>
        </authorList>
    </citation>
    <scope>NUCLEOTIDE SEQUENCE [LARGE SCALE GENOMIC DNA]</scope>
    <source>
        <strain evidence="1 2">CCBAU 05684</strain>
    </source>
</reference>
<dbReference type="EMBL" id="CP023067">
    <property type="protein sequence ID" value="ASY62537.1"/>
    <property type="molecule type" value="Genomic_DNA"/>
</dbReference>
<sequence length="139" mass="14356">MAAFNKINAFVENLAEKVHNLGADQLVVALTAAANAPVATNSVLADLTQISYTNLSSRNVTTSSSSQTSGTYSLVLADLTLTASGGSVGPFRYIALYNDTPTSPADPLIGWYDYGSDLTLADGESLTIDFSASGAITIA</sequence>
<keyword evidence="2" id="KW-1185">Reference proteome</keyword>
<dbReference type="RefSeq" id="WP_034858744.1">
    <property type="nucleotide sequence ID" value="NZ_AJQT01000109.1"/>
</dbReference>
<evidence type="ECO:0000313" key="1">
    <source>
        <dbReference type="EMBL" id="ASY62537.1"/>
    </source>
</evidence>
<dbReference type="KEGG" id="esj:SJ05684_c10800"/>
<proteinExistence type="predicted"/>
<accession>A0A249PA12</accession>
<dbReference type="Proteomes" id="UP000217211">
    <property type="component" value="Chromosome"/>
</dbReference>
<evidence type="ECO:0000313" key="2">
    <source>
        <dbReference type="Proteomes" id="UP000217211"/>
    </source>
</evidence>
<dbReference type="OrthoDB" id="8100555at2"/>
<dbReference type="STRING" id="716928.GCA_000261485_04845"/>
<protein>
    <recommendedName>
        <fullName evidence="3">Phage protein</fullName>
    </recommendedName>
</protein>
<organism evidence="1 2">
    <name type="scientific">Sinorhizobium sojae CCBAU 05684</name>
    <dbReference type="NCBI Taxonomy" id="716928"/>
    <lineage>
        <taxon>Bacteria</taxon>
        <taxon>Pseudomonadati</taxon>
        <taxon>Pseudomonadota</taxon>
        <taxon>Alphaproteobacteria</taxon>
        <taxon>Hyphomicrobiales</taxon>
        <taxon>Rhizobiaceae</taxon>
        <taxon>Sinorhizobium/Ensifer group</taxon>
        <taxon>Sinorhizobium</taxon>
    </lineage>
</organism>
<name>A0A249PA12_9HYPH</name>
<evidence type="ECO:0008006" key="3">
    <source>
        <dbReference type="Google" id="ProtNLM"/>
    </source>
</evidence>
<gene>
    <name evidence="1" type="ORF">SJ05684_c10800</name>
</gene>
<dbReference type="eggNOG" id="ENOG50346TC">
    <property type="taxonomic scope" value="Bacteria"/>
</dbReference>